<accession>A0A2A9NXC1</accession>
<keyword evidence="3" id="KW-1185">Reference proteome</keyword>
<dbReference type="PROSITE" id="PS50012">
    <property type="entry name" value="RCC1_3"/>
    <property type="match status" value="1"/>
</dbReference>
<proteinExistence type="predicted"/>
<dbReference type="Pfam" id="PF00415">
    <property type="entry name" value="RCC1"/>
    <property type="match status" value="1"/>
</dbReference>
<sequence length="556" mass="60566">MLWRTQARALRALHLNPIRTRAAKLLATTVAAGTLLYYSPRRQIHNDAAVPALNNAKTSTSPFTEVASQTGLSTLVWGSNRSNVLSLGVPPEEVIRTPTIAKWLDNVALRDLVFHRKHAACVDARGDVYQWGDEFFGDSASQCPKPKQTLKGKNIKKIQLTESKLYALSHSGQLYVLSSVMSEQLLPETPVPASSPWWRAQWFNGGSDSVDFAEVVPKEKLIRGERITSITTGINHLLAITNKGRTFVHPIDKKANQYGQLGMRSVQVQHVSGSKNAGLVDVDMAPKSFAEQTGSIADDRSIRFCPYLFELPVLKEIQIEQVAAGGRNSFARTKTGQVLAWGANDYGQLGLGSRVTLDVIVVPTEVNFWRSTPTNSRSKCIDISVGGDLTSFTVERTNESQTPSVDLLMCGNGQWGGLGNNAYSTAQGMPVKARNVSGLVEYNDAGKLQPITPHSIAVSPSGHVLLTLETTREGLEVGGRDLVVWGKNMDGELGTGKKSGVAAPTTLEGSDGERVMLRKRKAEVRDMEGRVWGREVSVEQRACVGIGSSSVYWRVD</sequence>
<dbReference type="AlphaFoldDB" id="A0A2A9NXC1"/>
<feature type="repeat" description="RCC1" evidence="1">
    <location>
        <begin position="336"/>
        <end position="396"/>
    </location>
</feature>
<dbReference type="PANTHER" id="PTHR47563:SF1">
    <property type="entry name" value="PROTEIN FMP25, MITOCHONDRIAL"/>
    <property type="match status" value="1"/>
</dbReference>
<organism evidence="2 3">
    <name type="scientific">Amanita thiersii Skay4041</name>
    <dbReference type="NCBI Taxonomy" id="703135"/>
    <lineage>
        <taxon>Eukaryota</taxon>
        <taxon>Fungi</taxon>
        <taxon>Dikarya</taxon>
        <taxon>Basidiomycota</taxon>
        <taxon>Agaricomycotina</taxon>
        <taxon>Agaricomycetes</taxon>
        <taxon>Agaricomycetidae</taxon>
        <taxon>Agaricales</taxon>
        <taxon>Pluteineae</taxon>
        <taxon>Amanitaceae</taxon>
        <taxon>Amanita</taxon>
    </lineage>
</organism>
<dbReference type="InterPro" id="IPR000408">
    <property type="entry name" value="Reg_chr_condens"/>
</dbReference>
<dbReference type="PANTHER" id="PTHR47563">
    <property type="entry name" value="PROTEIN FMP25, MITOCHONDRIAL"/>
    <property type="match status" value="1"/>
</dbReference>
<dbReference type="OrthoDB" id="10256179at2759"/>
<evidence type="ECO:0000313" key="3">
    <source>
        <dbReference type="Proteomes" id="UP000242287"/>
    </source>
</evidence>
<dbReference type="InterPro" id="IPR009091">
    <property type="entry name" value="RCC1/BLIP-II"/>
</dbReference>
<evidence type="ECO:0000313" key="2">
    <source>
        <dbReference type="EMBL" id="PFH52392.1"/>
    </source>
</evidence>
<dbReference type="GO" id="GO:0005743">
    <property type="term" value="C:mitochondrial inner membrane"/>
    <property type="evidence" value="ECO:0007669"/>
    <property type="project" value="TreeGrafter"/>
</dbReference>
<dbReference type="InterPro" id="IPR053245">
    <property type="entry name" value="MitoProcess-Associated"/>
</dbReference>
<gene>
    <name evidence="2" type="ORF">AMATHDRAFT_140044</name>
</gene>
<dbReference type="STRING" id="703135.A0A2A9NXC1"/>
<dbReference type="SUPFAM" id="SSF50985">
    <property type="entry name" value="RCC1/BLIP-II"/>
    <property type="match status" value="1"/>
</dbReference>
<reference evidence="2 3" key="1">
    <citation type="submission" date="2014-02" db="EMBL/GenBank/DDBJ databases">
        <title>Transposable element dynamics among asymbiotic and ectomycorrhizal Amanita fungi.</title>
        <authorList>
            <consortium name="DOE Joint Genome Institute"/>
            <person name="Hess J."/>
            <person name="Skrede I."/>
            <person name="Wolfe B."/>
            <person name="LaButti K."/>
            <person name="Ohm R.A."/>
            <person name="Grigoriev I.V."/>
            <person name="Pringle A."/>
        </authorList>
    </citation>
    <scope>NUCLEOTIDE SEQUENCE [LARGE SCALE GENOMIC DNA]</scope>
    <source>
        <strain evidence="2 3">SKay4041</strain>
    </source>
</reference>
<dbReference type="EMBL" id="KZ301979">
    <property type="protein sequence ID" value="PFH52392.1"/>
    <property type="molecule type" value="Genomic_DNA"/>
</dbReference>
<protein>
    <submittedName>
        <fullName evidence="2">Uncharacterized protein</fullName>
    </submittedName>
</protein>
<dbReference type="Proteomes" id="UP000242287">
    <property type="component" value="Unassembled WGS sequence"/>
</dbReference>
<name>A0A2A9NXC1_9AGAR</name>
<evidence type="ECO:0000256" key="1">
    <source>
        <dbReference type="PROSITE-ProRule" id="PRU00235"/>
    </source>
</evidence>
<dbReference type="GO" id="GO:0034551">
    <property type="term" value="P:mitochondrial respiratory chain complex III assembly"/>
    <property type="evidence" value="ECO:0007669"/>
    <property type="project" value="TreeGrafter"/>
</dbReference>
<dbReference type="Gene3D" id="2.130.10.30">
    <property type="entry name" value="Regulator of chromosome condensation 1/beta-lactamase-inhibitor protein II"/>
    <property type="match status" value="1"/>
</dbReference>